<dbReference type="RefSeq" id="WP_207691424.1">
    <property type="nucleotide sequence ID" value="NZ_CP061799.1"/>
</dbReference>
<proteinExistence type="predicted"/>
<dbReference type="EMBL" id="CP061799">
    <property type="protein sequence ID" value="QTA79703.1"/>
    <property type="molecule type" value="Genomic_DNA"/>
</dbReference>
<dbReference type="KEGG" id="dli:dnl_19790"/>
<dbReference type="AlphaFoldDB" id="A0A975B6F7"/>
<sequence>MKSALKTKLAALEHIYLVYDRYSQDWETACRRFCSRCCTRNLIVTSIEAYKIAEYLENRGESFLIEKLSASADLRRFQPLITTNKMAELCSNGREIPEEESNPQWGPCPLLENDECPVYEVRPFGCRCMVSSQDCNKTGYADMEPFIVTVNNVFLQYIEHIDADGYTGNLTDMLIFMGHLENRSLFEKGVLKTASENLISNHQAGVLMIPPEHQLRIKPILKALQDFDLKK</sequence>
<accession>A0A975B6F7</accession>
<gene>
    <name evidence="1" type="ORF">dnl_19790</name>
</gene>
<reference evidence="1" key="1">
    <citation type="journal article" date="2021" name="Microb. Physiol.">
        <title>Proteogenomic Insights into the Physiology of Marine, Sulfate-Reducing, Filamentous Desulfonema limicola and Desulfonema magnum.</title>
        <authorList>
            <person name="Schnaars V."/>
            <person name="Wohlbrand L."/>
            <person name="Scheve S."/>
            <person name="Hinrichs C."/>
            <person name="Reinhardt R."/>
            <person name="Rabus R."/>
        </authorList>
    </citation>
    <scope>NUCLEOTIDE SEQUENCE</scope>
    <source>
        <strain evidence="1">5ac10</strain>
    </source>
</reference>
<protein>
    <submittedName>
        <fullName evidence="1">Zinc- or iron-chelating domain-containing protein</fullName>
    </submittedName>
</protein>
<keyword evidence="2" id="KW-1185">Reference proteome</keyword>
<name>A0A975B6F7_9BACT</name>
<evidence type="ECO:0000313" key="2">
    <source>
        <dbReference type="Proteomes" id="UP000663720"/>
    </source>
</evidence>
<evidence type="ECO:0000313" key="1">
    <source>
        <dbReference type="EMBL" id="QTA79703.1"/>
    </source>
</evidence>
<organism evidence="1 2">
    <name type="scientific">Desulfonema limicola</name>
    <dbReference type="NCBI Taxonomy" id="45656"/>
    <lineage>
        <taxon>Bacteria</taxon>
        <taxon>Pseudomonadati</taxon>
        <taxon>Thermodesulfobacteriota</taxon>
        <taxon>Desulfobacteria</taxon>
        <taxon>Desulfobacterales</taxon>
        <taxon>Desulfococcaceae</taxon>
        <taxon>Desulfonema</taxon>
    </lineage>
</organism>
<dbReference type="Proteomes" id="UP000663720">
    <property type="component" value="Chromosome"/>
</dbReference>